<gene>
    <name evidence="1" type="ORF">ORY91_000077</name>
</gene>
<dbReference type="AlphaFoldDB" id="A0A9X4E3K9"/>
<dbReference type="EMBL" id="JAPQFL010000016">
    <property type="protein sequence ID" value="MDD9328803.1"/>
    <property type="molecule type" value="Genomic_DNA"/>
</dbReference>
<comment type="caution">
    <text evidence="1">The sequence shown here is derived from an EMBL/GenBank/DDBJ whole genome shotgun (WGS) entry which is preliminary data.</text>
</comment>
<proteinExistence type="predicted"/>
<organism evidence="1">
    <name type="scientific">Neisseria leonii</name>
    <dbReference type="NCBI Taxonomy" id="2995413"/>
    <lineage>
        <taxon>Bacteria</taxon>
        <taxon>Pseudomonadati</taxon>
        <taxon>Pseudomonadota</taxon>
        <taxon>Betaproteobacteria</taxon>
        <taxon>Neisseriales</taxon>
        <taxon>Neisseriaceae</taxon>
        <taxon>Neisseria</taxon>
    </lineage>
</organism>
<reference evidence="1" key="1">
    <citation type="submission" date="2022-10" db="EMBL/GenBank/DDBJ databases">
        <authorList>
            <person name="Boutroux M."/>
        </authorList>
    </citation>
    <scope>NUCLEOTIDE SEQUENCE</scope>
    <source>
        <strain evidence="1">51.81</strain>
    </source>
</reference>
<evidence type="ECO:0000313" key="1">
    <source>
        <dbReference type="EMBL" id="MDD9328803.1"/>
    </source>
</evidence>
<name>A0A9X4E3K9_9NEIS</name>
<sequence>MYTGTATDTAEQHTGRLKNVFDRERVENELNLQRTVSQEFGKNAAQGIARLSDYLGNTQDFQRAEILKSAIETELTQTQDGAQRENLQQALNQIENYLEANRSSYEIWKEGGIGRSILHAGAGGLVTGNIGGALGAGGTSLAAPYLEKATENLSPLGKAAVNTVGGAAVGYVLGGNAGAVTGANADWNNRQLHPSERQLIKKHAEAMQAHVKRVEGKDISLAEAELRLEKQILRWVDKASDDGHTDQTAISVLGISGKSGDTRWDYRDYANRYPSVYADTNLFAEYLPVGRKTQLQNLHSGRPNAQIQAGERKNEELAMELVGNVPIGRVAKPAVKSWLDWLKGRKPGSGNYAADTVLVGADGLPAPTTIGNKGNLPDNVSASIRHKSGQSTGSSIPVPEPVKITLKDGTILTYQSNPKHTLGYGGSRPGHTASIEPPNSSDLFKNSIPSKTGTRIAYDKNTNTVHQFFSDADGKVYHWSGTLDRSRIDKLNIGIRRKLGIPGK</sequence>
<accession>A0A9X4E3K9</accession>
<protein>
    <submittedName>
        <fullName evidence="1">Hemagglutinin/hemolysin family protein</fullName>
    </submittedName>
</protein>